<accession>A0ABP1AFD4</accession>
<dbReference type="PANTHER" id="PTHR47679:SF1">
    <property type="entry name" value="PROTEIN TORNADO 1"/>
    <property type="match status" value="1"/>
</dbReference>
<dbReference type="PANTHER" id="PTHR47679">
    <property type="entry name" value="PROTEIN TORNADO 1"/>
    <property type="match status" value="1"/>
</dbReference>
<name>A0ABP1AFD4_9BRYO</name>
<dbReference type="EMBL" id="OZ023712">
    <property type="protein sequence ID" value="CAK9861239.1"/>
    <property type="molecule type" value="Genomic_DNA"/>
</dbReference>
<dbReference type="InterPro" id="IPR027417">
    <property type="entry name" value="P-loop_NTPase"/>
</dbReference>
<dbReference type="SMART" id="SM00368">
    <property type="entry name" value="LRR_RI"/>
    <property type="match status" value="3"/>
</dbReference>
<organism evidence="2 3">
    <name type="scientific">Sphagnum jensenii</name>
    <dbReference type="NCBI Taxonomy" id="128206"/>
    <lineage>
        <taxon>Eukaryota</taxon>
        <taxon>Viridiplantae</taxon>
        <taxon>Streptophyta</taxon>
        <taxon>Embryophyta</taxon>
        <taxon>Bryophyta</taxon>
        <taxon>Sphagnophytina</taxon>
        <taxon>Sphagnopsida</taxon>
        <taxon>Sphagnales</taxon>
        <taxon>Sphagnaceae</taxon>
        <taxon>Sphagnum</taxon>
    </lineage>
</organism>
<evidence type="ECO:0000256" key="1">
    <source>
        <dbReference type="SAM" id="MobiDB-lite"/>
    </source>
</evidence>
<reference evidence="2" key="1">
    <citation type="submission" date="2024-03" db="EMBL/GenBank/DDBJ databases">
        <authorList>
            <consortium name="ELIXIR-Norway"/>
            <consortium name="Elixir Norway"/>
        </authorList>
    </citation>
    <scope>NUCLEOTIDE SEQUENCE</scope>
</reference>
<sequence>MNGSSYWKIEREIPTQVDQRNSETRMRLPGSGSDTGEQISQKRSQTEIMQEANLGGDSDRLSILHQTSSDGEMLVDPQHSDAETPSADRRTSEDGTTIDERRSDHPTLVSPPQDQHMLKCCNDKKDVTFDELILTLQDLKLEELKFEFQFEDDTVDRYSEAYKEHRLQLIDAVGRCQSLKKLTVAGRLTIDEVEVLCKNLLVHPALEKLELYNSSIGDRGAAMICQLLHKNHFLKHCSLCWGGVTVIGATSFGSMLGVNSTLEYLDLCGSPLGPDGMEALLVPLTGQNGHSPLNKTLRSLHIGGVGNQMREGGAKAVAQMLRTNNTLKELDLASTASLKASDWCMILESLEKNKTLSTLGLLECKGVEGDEVLAKMMDLLRVNPWLTTIDLRYTQLEREGHDAQVRAQLQINAKEYMAVVRDMPRAPPKFVRVFLCGHAYSGKTTLSKSMARSFAKGVGAKLFNALIEVIEIQKPFCFNDLKEWKKRTRGIQINTLVDNDKHKISLWDLAGQEEYHAFHDTMIPDLSSRENVCYFLLLCNPFDHETGNQKSVEIIKGELCYWLRFISSNTKRSVNFQPHVSIVMTNADKKFTNTKIDECDVESLKRKFDVFINLSSNLHSINAHSSQEAEKVVQGVIEDCKRILSNLPNVYEACMGMQMALCDWNKFHPKEPIISMETFKMEIVSKITLDLPNNPKGHALQGEMEKAIATYLHEVGEMIYFLDQDFVVVNLDWFCHKVMGHLIKLEGHVENTDLATTFQDGFGDLKQIQHFLQLSLKNAISNQVGNKLDISKQLVCMMMKLNLAYNVNLHENDITQSSRIFVPTTLKYDQGVANGTRRLQWMATFPNGTNFHYIGRRLQCSDQELTTFTPGFFPKLQVVLYNYFLSLEIQAHCENEKNLFKVFTDRMEILVELSGELMEHLFIDVLVKSSKSFTETLQFIDLHVLKKIEDLCKAPQGCQGVSLVRAILRPKVVQELFLCKNRKDQAILVEALKQELLGSNLDLSYVHSWPKLVVPEENPSFLPPSMDDSAMSLLGEEDTQEVIKRRQHDLLELDVHFNNLQSNETTIEVGKFESPQIDIATTSYPSVDSNLHMEIRSFRRMVVQRFDNVDEKLQIVSERVESLKKSIERIHSMEDKLYDKLAMKLDGITNLSLQLRQRQVPCNAYFTTIGAKQQRRLIVTKMLTGIETLYLHLLCEDLHEIHVVKDQKGVQVRKVPENVQKIVPFIVAGLTIFSLLLKVGAHVVAGIGDMVPNIGNIVALAFDTQSLNDYLPNFKMGKNITSQGNPSEGQRSTMPCTVEDALLVASSKDTAEQWLVNFLKDKDIFHFFGLYRVQYRSVRNESEGLPIRWVCEKHRLKGINNGTIRDCPFN</sequence>
<feature type="compositionally biased region" description="Polar residues" evidence="1">
    <location>
        <begin position="32"/>
        <end position="48"/>
    </location>
</feature>
<proteinExistence type="predicted"/>
<dbReference type="SUPFAM" id="SSF52540">
    <property type="entry name" value="P-loop containing nucleoside triphosphate hydrolases"/>
    <property type="match status" value="1"/>
</dbReference>
<dbReference type="InterPro" id="IPR001611">
    <property type="entry name" value="Leu-rich_rpt"/>
</dbReference>
<keyword evidence="3" id="KW-1185">Reference proteome</keyword>
<dbReference type="Gene3D" id="3.80.10.10">
    <property type="entry name" value="Ribonuclease Inhibitor"/>
    <property type="match status" value="2"/>
</dbReference>
<feature type="region of interest" description="Disordered" evidence="1">
    <location>
        <begin position="1"/>
        <end position="114"/>
    </location>
</feature>
<evidence type="ECO:0000313" key="2">
    <source>
        <dbReference type="EMBL" id="CAK9861239.1"/>
    </source>
</evidence>
<feature type="compositionally biased region" description="Basic and acidic residues" evidence="1">
    <location>
        <begin position="78"/>
        <end position="105"/>
    </location>
</feature>
<dbReference type="Gene3D" id="3.40.50.300">
    <property type="entry name" value="P-loop containing nucleotide triphosphate hydrolases"/>
    <property type="match status" value="1"/>
</dbReference>
<protein>
    <submittedName>
        <fullName evidence="2">Uncharacterized protein</fullName>
    </submittedName>
</protein>
<dbReference type="Proteomes" id="UP001497522">
    <property type="component" value="Chromosome 11"/>
</dbReference>
<dbReference type="SUPFAM" id="SSF52047">
    <property type="entry name" value="RNI-like"/>
    <property type="match status" value="1"/>
</dbReference>
<evidence type="ECO:0000313" key="3">
    <source>
        <dbReference type="Proteomes" id="UP001497522"/>
    </source>
</evidence>
<dbReference type="Pfam" id="PF13516">
    <property type="entry name" value="LRR_6"/>
    <property type="match status" value="1"/>
</dbReference>
<dbReference type="InterPro" id="IPR032675">
    <property type="entry name" value="LRR_dom_sf"/>
</dbReference>
<gene>
    <name evidence="2" type="ORF">CSSPJE1EN2_LOCUS4234</name>
</gene>